<name>A0A1G4JEE0_9SACH</name>
<keyword evidence="4 7" id="KW-0547">Nucleotide-binding</keyword>
<dbReference type="InterPro" id="IPR007371">
    <property type="entry name" value="TPK_catalytic"/>
</dbReference>
<dbReference type="EC" id="2.7.6.2" evidence="7"/>
<dbReference type="InterPro" id="IPR007373">
    <property type="entry name" value="Thiamin_PyroPKinase_B1-bd"/>
</dbReference>
<evidence type="ECO:0000259" key="8">
    <source>
        <dbReference type="SMART" id="SM00983"/>
    </source>
</evidence>
<evidence type="ECO:0000256" key="1">
    <source>
        <dbReference type="ARBA" id="ARBA00005078"/>
    </source>
</evidence>
<dbReference type="Gene3D" id="3.40.50.10240">
    <property type="entry name" value="Thiamin pyrophosphokinase, catalytic domain"/>
    <property type="match status" value="1"/>
</dbReference>
<dbReference type="InterPro" id="IPR006282">
    <property type="entry name" value="Thi_PPkinase"/>
</dbReference>
<dbReference type="SUPFAM" id="SSF63999">
    <property type="entry name" value="Thiamin pyrophosphokinase, catalytic domain"/>
    <property type="match status" value="1"/>
</dbReference>
<accession>A0A1G4JEE0</accession>
<dbReference type="GO" id="GO:0005524">
    <property type="term" value="F:ATP binding"/>
    <property type="evidence" value="ECO:0007669"/>
    <property type="project" value="UniProtKB-UniRule"/>
</dbReference>
<comment type="similarity">
    <text evidence="2 7">Belongs to the thiamine pyrophosphokinase family.</text>
</comment>
<dbReference type="Gene3D" id="2.60.120.320">
    <property type="entry name" value="Thiamin pyrophosphokinase, thiamin-binding domain"/>
    <property type="match status" value="1"/>
</dbReference>
<dbReference type="GO" id="GO:0016301">
    <property type="term" value="F:kinase activity"/>
    <property type="evidence" value="ECO:0007669"/>
    <property type="project" value="UniProtKB-UniRule"/>
</dbReference>
<organism evidence="9 10">
    <name type="scientific">Lachancea mirantina</name>
    <dbReference type="NCBI Taxonomy" id="1230905"/>
    <lineage>
        <taxon>Eukaryota</taxon>
        <taxon>Fungi</taxon>
        <taxon>Dikarya</taxon>
        <taxon>Ascomycota</taxon>
        <taxon>Saccharomycotina</taxon>
        <taxon>Saccharomycetes</taxon>
        <taxon>Saccharomycetales</taxon>
        <taxon>Saccharomycetaceae</taxon>
        <taxon>Lachancea</taxon>
    </lineage>
</organism>
<evidence type="ECO:0000256" key="4">
    <source>
        <dbReference type="ARBA" id="ARBA00022741"/>
    </source>
</evidence>
<protein>
    <recommendedName>
        <fullName evidence="7">Thiamine pyrophosphokinase</fullName>
        <ecNumber evidence="7">2.7.6.2</ecNumber>
    </recommendedName>
</protein>
<keyword evidence="3 7" id="KW-0808">Transferase</keyword>
<dbReference type="UniPathway" id="UPA00060">
    <property type="reaction ID" value="UER00597"/>
</dbReference>
<dbReference type="PANTHER" id="PTHR13622">
    <property type="entry name" value="THIAMIN PYROPHOSPHOKINASE"/>
    <property type="match status" value="1"/>
</dbReference>
<evidence type="ECO:0000256" key="5">
    <source>
        <dbReference type="ARBA" id="ARBA00022777"/>
    </source>
</evidence>
<evidence type="ECO:0000256" key="7">
    <source>
        <dbReference type="PIRNR" id="PIRNR031057"/>
    </source>
</evidence>
<dbReference type="SMART" id="SM00983">
    <property type="entry name" value="TPK_B1_binding"/>
    <property type="match status" value="1"/>
</dbReference>
<dbReference type="OrthoDB" id="25149at2759"/>
<comment type="pathway">
    <text evidence="1 7">Cofactor biosynthesis; thiamine diphosphate biosynthesis; thiamine diphosphate from thiamine: step 1/1.</text>
</comment>
<sequence length="311" mass="35842">MEKVIENEERIDIDVEVELNDCYVRLESYLRPEGQLSALLILNQKIDESLGFEKLWNAYHVHVCADGGANRLYEYLGDEIVRQKYIPHYIVGDLDSVRNEVLSYYREKGAIVIQQTSQYATDFDKCVKVLSAHFFSTNFAHSVQNSSQFNHGIDEERGILDIYTAERENWHVEKVYLLVLNAIDGRFDQTIHSITQLYTLAHRDSYYQVGYLTPSDLIFLVRSGGFTITYREKFLDQCIGNCGILPLGCPTTVLKTLGLKWDVENWSTSIESGKVSSSNRFVGRDRCYLDVQKPVVMNVELNLKKLLSYEF</sequence>
<dbReference type="EMBL" id="LT598463">
    <property type="protein sequence ID" value="SCU88527.1"/>
    <property type="molecule type" value="Genomic_DNA"/>
</dbReference>
<dbReference type="Pfam" id="PF04265">
    <property type="entry name" value="TPK_B1_binding"/>
    <property type="match status" value="1"/>
</dbReference>
<dbReference type="InterPro" id="IPR036759">
    <property type="entry name" value="TPK_catalytic_sf"/>
</dbReference>
<feature type="domain" description="Thiamin pyrophosphokinase thiamin-binding" evidence="8">
    <location>
        <begin position="224"/>
        <end position="295"/>
    </location>
</feature>
<dbReference type="PANTHER" id="PTHR13622:SF8">
    <property type="entry name" value="THIAMIN PYROPHOSPHOKINASE 1"/>
    <property type="match status" value="1"/>
</dbReference>
<dbReference type="SUPFAM" id="SSF63862">
    <property type="entry name" value="Thiamin pyrophosphokinase, substrate-binding domain"/>
    <property type="match status" value="1"/>
</dbReference>
<keyword evidence="6 7" id="KW-0067">ATP-binding</keyword>
<keyword evidence="5 7" id="KW-0418">Kinase</keyword>
<dbReference type="InterPro" id="IPR036371">
    <property type="entry name" value="TPK_B1-bd_sf"/>
</dbReference>
<dbReference type="STRING" id="1230905.A0A1G4JEE0"/>
<evidence type="ECO:0000256" key="6">
    <source>
        <dbReference type="ARBA" id="ARBA00022840"/>
    </source>
</evidence>
<proteinExistence type="inferred from homology"/>
<evidence type="ECO:0000313" key="10">
    <source>
        <dbReference type="Proteomes" id="UP000191024"/>
    </source>
</evidence>
<keyword evidence="10" id="KW-1185">Reference proteome</keyword>
<evidence type="ECO:0000313" key="9">
    <source>
        <dbReference type="EMBL" id="SCU88527.1"/>
    </source>
</evidence>
<dbReference type="PIRSF" id="PIRSF031057">
    <property type="entry name" value="Thiamin_pyrophosphokinase"/>
    <property type="match status" value="1"/>
</dbReference>
<dbReference type="InterPro" id="IPR016966">
    <property type="entry name" value="Thiamin_pyrophosphokinase_euk"/>
</dbReference>
<reference evidence="9 10" key="1">
    <citation type="submission" date="2016-03" db="EMBL/GenBank/DDBJ databases">
        <authorList>
            <person name="Devillers H."/>
        </authorList>
    </citation>
    <scope>NUCLEOTIDE SEQUENCE [LARGE SCALE GENOMIC DNA]</scope>
    <source>
        <strain evidence="9">CBS 11717</strain>
    </source>
</reference>
<dbReference type="GO" id="GO:0006772">
    <property type="term" value="P:thiamine metabolic process"/>
    <property type="evidence" value="ECO:0007669"/>
    <property type="project" value="InterPro"/>
</dbReference>
<evidence type="ECO:0000256" key="3">
    <source>
        <dbReference type="ARBA" id="ARBA00022679"/>
    </source>
</evidence>
<comment type="catalytic activity">
    <reaction evidence="7">
        <text>thiamine + ATP = thiamine diphosphate + AMP + H(+)</text>
        <dbReference type="Rhea" id="RHEA:11576"/>
        <dbReference type="ChEBI" id="CHEBI:15378"/>
        <dbReference type="ChEBI" id="CHEBI:18385"/>
        <dbReference type="ChEBI" id="CHEBI:30616"/>
        <dbReference type="ChEBI" id="CHEBI:58937"/>
        <dbReference type="ChEBI" id="CHEBI:456215"/>
    </reaction>
</comment>
<dbReference type="GO" id="GO:0004788">
    <property type="term" value="F:thiamine diphosphokinase activity"/>
    <property type="evidence" value="ECO:0007669"/>
    <property type="project" value="UniProtKB-UniRule"/>
</dbReference>
<gene>
    <name evidence="9" type="ORF">LAMI_0D10418G</name>
</gene>
<dbReference type="GO" id="GO:0009229">
    <property type="term" value="P:thiamine diphosphate biosynthetic process"/>
    <property type="evidence" value="ECO:0007669"/>
    <property type="project" value="UniProtKB-UniRule"/>
</dbReference>
<dbReference type="GO" id="GO:0030975">
    <property type="term" value="F:thiamine binding"/>
    <property type="evidence" value="ECO:0007669"/>
    <property type="project" value="UniProtKB-UniRule"/>
</dbReference>
<dbReference type="Proteomes" id="UP000191024">
    <property type="component" value="Chromosome D"/>
</dbReference>
<dbReference type="CDD" id="cd07995">
    <property type="entry name" value="TPK"/>
    <property type="match status" value="1"/>
</dbReference>
<evidence type="ECO:0000256" key="2">
    <source>
        <dbReference type="ARBA" id="ARBA00006785"/>
    </source>
</evidence>
<dbReference type="Pfam" id="PF04263">
    <property type="entry name" value="TPK_catalytic"/>
    <property type="match status" value="1"/>
</dbReference>
<dbReference type="AlphaFoldDB" id="A0A1G4JEE0"/>